<accession>X0VPW5</accession>
<protein>
    <submittedName>
        <fullName evidence="1">Uncharacterized protein</fullName>
    </submittedName>
</protein>
<organism evidence="1">
    <name type="scientific">marine sediment metagenome</name>
    <dbReference type="NCBI Taxonomy" id="412755"/>
    <lineage>
        <taxon>unclassified sequences</taxon>
        <taxon>metagenomes</taxon>
        <taxon>ecological metagenomes</taxon>
    </lineage>
</organism>
<reference evidence="1" key="1">
    <citation type="journal article" date="2014" name="Front. Microbiol.">
        <title>High frequency of phylogenetically diverse reductive dehalogenase-homologous genes in deep subseafloor sedimentary metagenomes.</title>
        <authorList>
            <person name="Kawai M."/>
            <person name="Futagami T."/>
            <person name="Toyoda A."/>
            <person name="Takaki Y."/>
            <person name="Nishi S."/>
            <person name="Hori S."/>
            <person name="Arai W."/>
            <person name="Tsubouchi T."/>
            <person name="Morono Y."/>
            <person name="Uchiyama I."/>
            <person name="Ito T."/>
            <person name="Fujiyama A."/>
            <person name="Inagaki F."/>
            <person name="Takami H."/>
        </authorList>
    </citation>
    <scope>NUCLEOTIDE SEQUENCE</scope>
    <source>
        <strain evidence="1">Expedition CK06-06</strain>
    </source>
</reference>
<dbReference type="EMBL" id="BARS01038934">
    <property type="protein sequence ID" value="GAG14488.1"/>
    <property type="molecule type" value="Genomic_DNA"/>
</dbReference>
<evidence type="ECO:0000313" key="1">
    <source>
        <dbReference type="EMBL" id="GAG14488.1"/>
    </source>
</evidence>
<proteinExistence type="predicted"/>
<gene>
    <name evidence="1" type="ORF">S01H1_59521</name>
</gene>
<name>X0VPW5_9ZZZZ</name>
<dbReference type="AlphaFoldDB" id="X0VPW5"/>
<comment type="caution">
    <text evidence="1">The sequence shown here is derived from an EMBL/GenBank/DDBJ whole genome shotgun (WGS) entry which is preliminary data.</text>
</comment>
<sequence length="119" mass="13430">MIRRLMIMLVSAAICLSGIIPVLAQGDYPYTWTSAPESAYKEEHRWVWATPQDYEKVTGKRIEKYNESPLLRTKVAAGELPPVEERLPEEPLIVNPYEEVGEYGGIAHVACPSTRWVGD</sequence>
<feature type="non-terminal residue" evidence="1">
    <location>
        <position position="119"/>
    </location>
</feature>